<dbReference type="PANTHER" id="PTHR30441">
    <property type="entry name" value="DUF748 DOMAIN-CONTAINING PROTEIN"/>
    <property type="match status" value="1"/>
</dbReference>
<keyword evidence="2" id="KW-1133">Transmembrane helix</keyword>
<evidence type="ECO:0000313" key="4">
    <source>
        <dbReference type="EMBL" id="TQE99829.1"/>
    </source>
</evidence>
<keyword evidence="2" id="KW-0472">Membrane</keyword>
<accession>A0A540VSU4</accession>
<dbReference type="GO" id="GO:0005886">
    <property type="term" value="C:plasma membrane"/>
    <property type="evidence" value="ECO:0007669"/>
    <property type="project" value="TreeGrafter"/>
</dbReference>
<dbReference type="Proteomes" id="UP000315400">
    <property type="component" value="Unassembled WGS sequence"/>
</dbReference>
<dbReference type="InterPro" id="IPR052894">
    <property type="entry name" value="AsmA-related"/>
</dbReference>
<feature type="region of interest" description="Disordered" evidence="1">
    <location>
        <begin position="375"/>
        <end position="396"/>
    </location>
</feature>
<dbReference type="InterPro" id="IPR007844">
    <property type="entry name" value="AsmA"/>
</dbReference>
<evidence type="ECO:0000313" key="5">
    <source>
        <dbReference type="Proteomes" id="UP000315400"/>
    </source>
</evidence>
<proteinExistence type="predicted"/>
<dbReference type="EMBL" id="VIFK01000037">
    <property type="protein sequence ID" value="TQE99829.1"/>
    <property type="molecule type" value="Genomic_DNA"/>
</dbReference>
<reference evidence="4 5" key="1">
    <citation type="submission" date="2019-06" db="EMBL/GenBank/DDBJ databases">
        <title>Metagenome assembled Genome of Spiribacter salinus SL48-SHIP from the microbial mat of Salt Lake 48 (Novosibirsk region, Russia).</title>
        <authorList>
            <person name="Shipova A."/>
            <person name="Rozanov A.S."/>
            <person name="Bryanskaya A.V."/>
            <person name="Peltek S.E."/>
        </authorList>
    </citation>
    <scope>NUCLEOTIDE SEQUENCE [LARGE SCALE GENOMIC DNA]</scope>
    <source>
        <strain evidence="4">SL48-SHIP-2</strain>
    </source>
</reference>
<protein>
    <submittedName>
        <fullName evidence="4">AsmA family protein</fullName>
    </submittedName>
</protein>
<evidence type="ECO:0000256" key="2">
    <source>
        <dbReference type="SAM" id="Phobius"/>
    </source>
</evidence>
<evidence type="ECO:0000259" key="3">
    <source>
        <dbReference type="Pfam" id="PF05170"/>
    </source>
</evidence>
<name>A0A540VSU4_9GAMM</name>
<dbReference type="PANTHER" id="PTHR30441:SF4">
    <property type="entry name" value="PROTEIN ASMA"/>
    <property type="match status" value="1"/>
</dbReference>
<sequence length="508" mass="53842">MFSLGLRCWRTDAMRRLLIVLGLFFGLVIGIIVLGLALIDPNDYRDDIAGTVEQQTGRDFELRGDIGWRLFPRLALDLGAFRLGSGDGFDDTPLIKADGLQLGMAVLPLLRGEFELDTARLQAPQVNLLRNAEGTANWQNLTGADTNEQTSDGSGNGAAGAPGWLAGLSLGGIELTDGQLRFDDAGADQHVEAEAISLSLGALRLGEATSFDASAQVDHNGKQWDTALAGELTVSADGRVALRGTELTANDLAIEGLDADLVPSESGWRLHPLTAEFSEGAYQGDVEIDTATTARPVRFDESLTGAQIGPVIAALSGIQRLTGEANLSATGQMALGADTSPLTTLNAETQFAIRDGAIRGINIARSIRRALARLEGESPAPEADTPSTDFTSLSGSATIRDGVARTEDIALDSPLLRVRGRGSSDLAAQTLDLALRVSIVDSLEGQGGAELDALKDVPIPLRITGSWTAPRISVDLAKAVQESQSEQLQERLNEEVDKLRDRVEGLFN</sequence>
<organism evidence="4 5">
    <name type="scientific">Spiribacter salinus</name>
    <dbReference type="NCBI Taxonomy" id="1335746"/>
    <lineage>
        <taxon>Bacteria</taxon>
        <taxon>Pseudomonadati</taxon>
        <taxon>Pseudomonadota</taxon>
        <taxon>Gammaproteobacteria</taxon>
        <taxon>Chromatiales</taxon>
        <taxon>Ectothiorhodospiraceae</taxon>
        <taxon>Spiribacter</taxon>
    </lineage>
</organism>
<feature type="domain" description="AsmA" evidence="3">
    <location>
        <begin position="15"/>
        <end position="224"/>
    </location>
</feature>
<dbReference type="AlphaFoldDB" id="A0A540VSU4"/>
<dbReference type="Pfam" id="PF05170">
    <property type="entry name" value="AsmA"/>
    <property type="match status" value="1"/>
</dbReference>
<evidence type="ECO:0000256" key="1">
    <source>
        <dbReference type="SAM" id="MobiDB-lite"/>
    </source>
</evidence>
<feature type="transmembrane region" description="Helical" evidence="2">
    <location>
        <begin position="17"/>
        <end position="39"/>
    </location>
</feature>
<feature type="compositionally biased region" description="Polar residues" evidence="1">
    <location>
        <begin position="385"/>
        <end position="396"/>
    </location>
</feature>
<keyword evidence="2" id="KW-0812">Transmembrane</keyword>
<comment type="caution">
    <text evidence="4">The sequence shown here is derived from an EMBL/GenBank/DDBJ whole genome shotgun (WGS) entry which is preliminary data.</text>
</comment>
<gene>
    <name evidence="4" type="ORF">FKY71_06570</name>
</gene>
<dbReference type="STRING" id="1260251.SPISAL_00950"/>
<dbReference type="GO" id="GO:0090313">
    <property type="term" value="P:regulation of protein targeting to membrane"/>
    <property type="evidence" value="ECO:0007669"/>
    <property type="project" value="TreeGrafter"/>
</dbReference>